<dbReference type="EMBL" id="MT418680">
    <property type="protein sequence ID" value="QKF94840.1"/>
    <property type="molecule type" value="Genomic_DNA"/>
</dbReference>
<proteinExistence type="predicted"/>
<name>A0A7D3QXZ2_9VIRU</name>
<gene>
    <name evidence="1" type="ORF">Fadolivirus_1_1382</name>
</gene>
<reference evidence="1 2" key="1">
    <citation type="submission" date="2020-04" db="EMBL/GenBank/DDBJ databases">
        <title>Advantages and limits of metagenomic assembly and binning of a giant virus.</title>
        <authorList>
            <person name="Schulz F."/>
            <person name="Andreani J."/>
            <person name="Francis R."/>
            <person name="Boudjemaa H."/>
            <person name="Bou Khalil J.Y."/>
            <person name="Lee J."/>
            <person name="La Scola B."/>
            <person name="Woyke T."/>
        </authorList>
    </citation>
    <scope>NUCLEOTIDE SEQUENCE [LARGE SCALE GENOMIC DNA]</scope>
    <source>
        <strain evidence="1 2">FV1/VV64</strain>
    </source>
</reference>
<keyword evidence="2" id="KW-1185">Reference proteome</keyword>
<evidence type="ECO:0000313" key="1">
    <source>
        <dbReference type="EMBL" id="QKF94840.1"/>
    </source>
</evidence>
<evidence type="ECO:0000313" key="2">
    <source>
        <dbReference type="Proteomes" id="UP001162001"/>
    </source>
</evidence>
<organism evidence="1 2">
    <name type="scientific">Fadolivirus FV1/VV64</name>
    <dbReference type="NCBI Taxonomy" id="3070911"/>
    <lineage>
        <taxon>Viruses</taxon>
        <taxon>Varidnaviria</taxon>
        <taxon>Bamfordvirae</taxon>
        <taxon>Nucleocytoviricota</taxon>
        <taxon>Megaviricetes</taxon>
        <taxon>Imitervirales</taxon>
        <taxon>Mimiviridae</taxon>
        <taxon>Klosneuvirinae</taxon>
        <taxon>Fadolivirus</taxon>
        <taxon>Fadolivirus algeromassiliense</taxon>
    </lineage>
</organism>
<accession>A0A7D3QXZ2</accession>
<dbReference type="Proteomes" id="UP001162001">
    <property type="component" value="Segment"/>
</dbReference>
<protein>
    <submittedName>
        <fullName evidence="1">Uncharacterized protein</fullName>
    </submittedName>
</protein>
<sequence>MNQCKENLINDLKEKPESYGRDKIIQLACRGHYSDFGSPLHFPMLTLVKHLKELGYDDMVQKVFNGDYDHDF</sequence>